<dbReference type="GO" id="GO:0004674">
    <property type="term" value="F:protein serine/threonine kinase activity"/>
    <property type="evidence" value="ECO:0007669"/>
    <property type="project" value="UniProtKB-KW"/>
</dbReference>
<dbReference type="Pfam" id="PF13581">
    <property type="entry name" value="HATPase_c_2"/>
    <property type="match status" value="1"/>
</dbReference>
<evidence type="ECO:0000313" key="3">
    <source>
        <dbReference type="EMBL" id="GGE45470.1"/>
    </source>
</evidence>
<dbReference type="InterPro" id="IPR003594">
    <property type="entry name" value="HATPase_dom"/>
</dbReference>
<evidence type="ECO:0000313" key="4">
    <source>
        <dbReference type="Proteomes" id="UP000612855"/>
    </source>
</evidence>
<organism evidence="3 4">
    <name type="scientific">Primorskyibacter flagellatus</name>
    <dbReference type="NCBI Taxonomy" id="1387277"/>
    <lineage>
        <taxon>Bacteria</taxon>
        <taxon>Pseudomonadati</taxon>
        <taxon>Pseudomonadota</taxon>
        <taxon>Alphaproteobacteria</taxon>
        <taxon>Rhodobacterales</taxon>
        <taxon>Roseobacteraceae</taxon>
        <taxon>Primorskyibacter</taxon>
    </lineage>
</organism>
<accession>A0A917AE98</accession>
<gene>
    <name evidence="3" type="ORF">GCM10011360_35820</name>
</gene>
<proteinExistence type="predicted"/>
<keyword evidence="4" id="KW-1185">Reference proteome</keyword>
<comment type="caution">
    <text evidence="3">The sequence shown here is derived from an EMBL/GenBank/DDBJ whole genome shotgun (WGS) entry which is preliminary data.</text>
</comment>
<evidence type="ECO:0000256" key="1">
    <source>
        <dbReference type="ARBA" id="ARBA00022527"/>
    </source>
</evidence>
<reference evidence="4" key="1">
    <citation type="journal article" date="2019" name="Int. J. Syst. Evol. Microbiol.">
        <title>The Global Catalogue of Microorganisms (GCM) 10K type strain sequencing project: providing services to taxonomists for standard genome sequencing and annotation.</title>
        <authorList>
            <consortium name="The Broad Institute Genomics Platform"/>
            <consortium name="The Broad Institute Genome Sequencing Center for Infectious Disease"/>
            <person name="Wu L."/>
            <person name="Ma J."/>
        </authorList>
    </citation>
    <scope>NUCLEOTIDE SEQUENCE [LARGE SCALE GENOMIC DNA]</scope>
    <source>
        <strain evidence="4">CGMCC 1.12664</strain>
    </source>
</reference>
<keyword evidence="1" id="KW-0723">Serine/threonine-protein kinase</keyword>
<evidence type="ECO:0000259" key="2">
    <source>
        <dbReference type="Pfam" id="PF13581"/>
    </source>
</evidence>
<dbReference type="CDD" id="cd16936">
    <property type="entry name" value="HATPase_RsbW-like"/>
    <property type="match status" value="1"/>
</dbReference>
<dbReference type="RefSeq" id="WP_229737695.1">
    <property type="nucleotide sequence ID" value="NZ_BMFJ01000002.1"/>
</dbReference>
<sequence>MGGVAGPQARMARGGEGAANVLLRAEPMAVRGALQELVCQLETLPLDPEELGTVELVVAEALNNIVEHAYGGQRAGDVRLYWTAGATGLHLRITDDGSPMPDGRLPVGGTPGTWDHLSLVPEGGFGWFLISGLARNIVYRRDRGQNVLTFRLAVGIR</sequence>
<dbReference type="AlphaFoldDB" id="A0A917AE98"/>
<name>A0A917AE98_9RHOB</name>
<keyword evidence="1" id="KW-0418">Kinase</keyword>
<protein>
    <recommendedName>
        <fullName evidence="2">Histidine kinase/HSP90-like ATPase domain-containing protein</fullName>
    </recommendedName>
</protein>
<dbReference type="EMBL" id="BMFJ01000002">
    <property type="protein sequence ID" value="GGE45470.1"/>
    <property type="molecule type" value="Genomic_DNA"/>
</dbReference>
<dbReference type="SUPFAM" id="SSF55874">
    <property type="entry name" value="ATPase domain of HSP90 chaperone/DNA topoisomerase II/histidine kinase"/>
    <property type="match status" value="1"/>
</dbReference>
<dbReference type="InterPro" id="IPR050267">
    <property type="entry name" value="Anti-sigma-factor_SerPK"/>
</dbReference>
<feature type="domain" description="Histidine kinase/HSP90-like ATPase" evidence="2">
    <location>
        <begin position="24"/>
        <end position="151"/>
    </location>
</feature>
<dbReference type="InterPro" id="IPR036890">
    <property type="entry name" value="HATPase_C_sf"/>
</dbReference>
<keyword evidence="1" id="KW-0808">Transferase</keyword>
<dbReference type="PANTHER" id="PTHR35526:SF3">
    <property type="entry name" value="ANTI-SIGMA-F FACTOR RSBW"/>
    <property type="match status" value="1"/>
</dbReference>
<dbReference type="Gene3D" id="3.30.565.10">
    <property type="entry name" value="Histidine kinase-like ATPase, C-terminal domain"/>
    <property type="match status" value="1"/>
</dbReference>
<dbReference type="Proteomes" id="UP000612855">
    <property type="component" value="Unassembled WGS sequence"/>
</dbReference>
<dbReference type="PANTHER" id="PTHR35526">
    <property type="entry name" value="ANTI-SIGMA-F FACTOR RSBW-RELATED"/>
    <property type="match status" value="1"/>
</dbReference>